<dbReference type="InterPro" id="IPR006805">
    <property type="entry name" value="Anth_synth_I_N"/>
</dbReference>
<evidence type="ECO:0000313" key="9">
    <source>
        <dbReference type="EMBL" id="WBP91481.1"/>
    </source>
</evidence>
<name>A0ABY7QFY3_9ACTN</name>
<keyword evidence="10" id="KW-1185">Reference proteome</keyword>
<feature type="domain" description="Anthranilate synthase component I N-terminal" evidence="8">
    <location>
        <begin position="231"/>
        <end position="369"/>
    </location>
</feature>
<accession>A0ABY7QFY3</accession>
<dbReference type="GO" id="GO:0046820">
    <property type="term" value="F:4-amino-4-deoxychorismate synthase activity"/>
    <property type="evidence" value="ECO:0007669"/>
    <property type="project" value="UniProtKB-EC"/>
</dbReference>
<evidence type="ECO:0000259" key="6">
    <source>
        <dbReference type="Pfam" id="PF00117"/>
    </source>
</evidence>
<gene>
    <name evidence="9" type="primary">pabB</name>
    <name evidence="9" type="ORF">O1G21_06745</name>
</gene>
<dbReference type="InterPro" id="IPR029062">
    <property type="entry name" value="Class_I_gatase-like"/>
</dbReference>
<sequence>MRTLLIDNYDSYTYNLFHLLGQVNGEEPVVVTNDAVELPDLDGFDNVVISPGPGHPARARDFGISLDVLRRASAPVLGVCLGHQGLAVSEGGRVVPAPEARHGHVERVTHQGDAFFAGIPREFGAVRYHSLCVAEPLPDDLEPIARAEDGVIMALRHRRLPRWGVQFHPESIETEYGLRMMANFRDLTTAAQGRRSFAVPVVAPSAPVREQSPAGQRRYSLQVRELDRAVDTEAAFDALYSGSTNAFWLDSARVERGLSRFSFLGDAAGPLAETVRYRVAERAVVVDGPAPAVHAGTVFDYLQRESERRVVDAPPLPFDFTGGYVGYFGYELKADCGSKNRHTAETPDAVWLFADRFLAVDHEQDRTYLLALGTDETTRAAAEDWLTGTAEVLEGLRTLPEPAPVPAASVEPFLAKQRADYVQDVRASQEYLLQGESYEICLTNVAEVPATDGGWETYRRLRRLNPAPYAAYLHLDGIDVACSSPERFLKITADRVAEAKPIKGTAPRGATPAEDEAARAELVSSAKTRAENLMIVDLLRNDLGRVCELGSVEVPVLMAAESYATVHQLVSTIRGTLKADADTMDCVRACFPGGSMTGAPKLRTLDIIESLEQRARGIYSGSIGYLACNGSADLNIVIRTMVRTGEHWQLGAGGAIVLDSDPDEEYDEMLLKASAPARALRAPEPQATVPAAAPAAPAAPADSNGSELA</sequence>
<dbReference type="CDD" id="cd01743">
    <property type="entry name" value="GATase1_Anthranilate_Synthase"/>
    <property type="match status" value="1"/>
</dbReference>
<dbReference type="Pfam" id="PF04715">
    <property type="entry name" value="Anth_synt_I_N"/>
    <property type="match status" value="1"/>
</dbReference>
<dbReference type="Pfam" id="PF00425">
    <property type="entry name" value="Chorismate_bind"/>
    <property type="match status" value="1"/>
</dbReference>
<dbReference type="Proteomes" id="UP001212821">
    <property type="component" value="Chromosome"/>
</dbReference>
<dbReference type="EC" id="2.6.1.85" evidence="2"/>
<dbReference type="InterPro" id="IPR006221">
    <property type="entry name" value="TrpG/PapA_dom"/>
</dbReference>
<dbReference type="InterPro" id="IPR005801">
    <property type="entry name" value="ADC_synthase"/>
</dbReference>
<dbReference type="InterPro" id="IPR005802">
    <property type="entry name" value="ADC_synth_comp_1"/>
</dbReference>
<dbReference type="PRINTS" id="PR00096">
    <property type="entry name" value="GATASE"/>
</dbReference>
<evidence type="ECO:0000256" key="2">
    <source>
        <dbReference type="ARBA" id="ARBA00013139"/>
    </source>
</evidence>
<evidence type="ECO:0000256" key="1">
    <source>
        <dbReference type="ARBA" id="ARBA00005970"/>
    </source>
</evidence>
<protein>
    <recommendedName>
        <fullName evidence="2">aminodeoxychorismate synthase</fullName>
        <ecNumber evidence="2">2.6.1.85</ecNumber>
    </recommendedName>
</protein>
<dbReference type="PROSITE" id="PS51273">
    <property type="entry name" value="GATASE_TYPE_1"/>
    <property type="match status" value="1"/>
</dbReference>
<dbReference type="Pfam" id="PF00117">
    <property type="entry name" value="GATase"/>
    <property type="match status" value="1"/>
</dbReference>
<evidence type="ECO:0000259" key="7">
    <source>
        <dbReference type="Pfam" id="PF00425"/>
    </source>
</evidence>
<dbReference type="NCBIfam" id="TIGR00566">
    <property type="entry name" value="trpG_papA"/>
    <property type="match status" value="1"/>
</dbReference>
<dbReference type="InterPro" id="IPR019999">
    <property type="entry name" value="Anth_synth_I-like"/>
</dbReference>
<dbReference type="NCBIfam" id="TIGR00553">
    <property type="entry name" value="pabB"/>
    <property type="match status" value="1"/>
</dbReference>
<dbReference type="InterPro" id="IPR015890">
    <property type="entry name" value="Chorismate_C"/>
</dbReference>
<evidence type="ECO:0000259" key="8">
    <source>
        <dbReference type="Pfam" id="PF04715"/>
    </source>
</evidence>
<feature type="compositionally biased region" description="Low complexity" evidence="5">
    <location>
        <begin position="682"/>
        <end position="701"/>
    </location>
</feature>
<dbReference type="PANTHER" id="PTHR11236">
    <property type="entry name" value="AMINOBENZOATE/ANTHRANILATE SYNTHASE"/>
    <property type="match status" value="1"/>
</dbReference>
<dbReference type="PANTHER" id="PTHR11236:SF18">
    <property type="entry name" value="AMINODEOXYCHORISMATE SYNTHASE"/>
    <property type="match status" value="1"/>
</dbReference>
<evidence type="ECO:0000256" key="4">
    <source>
        <dbReference type="ARBA" id="ARBA00022962"/>
    </source>
</evidence>
<dbReference type="Gene3D" id="3.40.50.880">
    <property type="match status" value="1"/>
</dbReference>
<feature type="domain" description="Glutamine amidotransferase" evidence="6">
    <location>
        <begin position="4"/>
        <end position="184"/>
    </location>
</feature>
<keyword evidence="4" id="KW-0315">Glutamine amidotransferase</keyword>
<evidence type="ECO:0000313" key="10">
    <source>
        <dbReference type="Proteomes" id="UP001212821"/>
    </source>
</evidence>
<dbReference type="PRINTS" id="PR00099">
    <property type="entry name" value="CPSGATASE"/>
</dbReference>
<evidence type="ECO:0000256" key="5">
    <source>
        <dbReference type="SAM" id="MobiDB-lite"/>
    </source>
</evidence>
<feature type="region of interest" description="Disordered" evidence="5">
    <location>
        <begin position="681"/>
        <end position="709"/>
    </location>
</feature>
<comment type="similarity">
    <text evidence="1">In the C-terminal section; belongs to the anthranilate synthase component I family.</text>
</comment>
<keyword evidence="3 9" id="KW-0808">Transferase</keyword>
<dbReference type="SUPFAM" id="SSF52317">
    <property type="entry name" value="Class I glutamine amidotransferase-like"/>
    <property type="match status" value="1"/>
</dbReference>
<dbReference type="PRINTS" id="PR00097">
    <property type="entry name" value="ANTSNTHASEII"/>
</dbReference>
<feature type="domain" description="Chorismate-utilising enzyme C-terminal" evidence="7">
    <location>
        <begin position="418"/>
        <end position="672"/>
    </location>
</feature>
<evidence type="ECO:0000256" key="3">
    <source>
        <dbReference type="ARBA" id="ARBA00022679"/>
    </source>
</evidence>
<proteinExistence type="inferred from homology"/>
<reference evidence="10" key="1">
    <citation type="submission" date="2022-12" db="EMBL/GenBank/DDBJ databases">
        <authorList>
            <person name="Mo P."/>
        </authorList>
    </citation>
    <scope>NUCLEOTIDE SEQUENCE [LARGE SCALE GENOMIC DNA]</scope>
    <source>
        <strain evidence="10">HUAS 3-15</strain>
    </source>
</reference>
<dbReference type="InterPro" id="IPR017926">
    <property type="entry name" value="GATASE"/>
</dbReference>
<dbReference type="Gene3D" id="3.60.120.10">
    <property type="entry name" value="Anthranilate synthase"/>
    <property type="match status" value="1"/>
</dbReference>
<dbReference type="EMBL" id="CP115450">
    <property type="protein sequence ID" value="WBP91481.1"/>
    <property type="molecule type" value="Genomic_DNA"/>
</dbReference>
<keyword evidence="9" id="KW-0032">Aminotransferase</keyword>
<dbReference type="SUPFAM" id="SSF56322">
    <property type="entry name" value="ADC synthase"/>
    <property type="match status" value="1"/>
</dbReference>
<organism evidence="9 10">
    <name type="scientific">Kitasatospora cathayae</name>
    <dbReference type="NCBI Taxonomy" id="3004092"/>
    <lineage>
        <taxon>Bacteria</taxon>
        <taxon>Bacillati</taxon>
        <taxon>Actinomycetota</taxon>
        <taxon>Actinomycetes</taxon>
        <taxon>Kitasatosporales</taxon>
        <taxon>Streptomycetaceae</taxon>
        <taxon>Kitasatospora</taxon>
    </lineage>
</organism>